<name>A0A9P7UJT0_9AGAR</name>
<organism evidence="1 2">
    <name type="scientific">Marasmius oreades</name>
    <name type="common">fairy-ring Marasmius</name>
    <dbReference type="NCBI Taxonomy" id="181124"/>
    <lineage>
        <taxon>Eukaryota</taxon>
        <taxon>Fungi</taxon>
        <taxon>Dikarya</taxon>
        <taxon>Basidiomycota</taxon>
        <taxon>Agaricomycotina</taxon>
        <taxon>Agaricomycetes</taxon>
        <taxon>Agaricomycetidae</taxon>
        <taxon>Agaricales</taxon>
        <taxon>Marasmiineae</taxon>
        <taxon>Marasmiaceae</taxon>
        <taxon>Marasmius</taxon>
    </lineage>
</organism>
<reference evidence="1" key="1">
    <citation type="journal article" date="2021" name="Genome Biol. Evol.">
        <title>The assembled and annotated genome of the fairy-ring fungus Marasmius oreades.</title>
        <authorList>
            <person name="Hiltunen M."/>
            <person name="Ament-Velasquez S.L."/>
            <person name="Johannesson H."/>
        </authorList>
    </citation>
    <scope>NUCLEOTIDE SEQUENCE</scope>
    <source>
        <strain evidence="1">03SP1</strain>
    </source>
</reference>
<dbReference type="Proteomes" id="UP001049176">
    <property type="component" value="Chromosome 11"/>
</dbReference>
<dbReference type="GeneID" id="66071995"/>
<evidence type="ECO:0000313" key="1">
    <source>
        <dbReference type="EMBL" id="KAG7085353.1"/>
    </source>
</evidence>
<keyword evidence="2" id="KW-1185">Reference proteome</keyword>
<gene>
    <name evidence="1" type="ORF">E1B28_002919</name>
</gene>
<dbReference type="AlphaFoldDB" id="A0A9P7UJT0"/>
<protein>
    <submittedName>
        <fullName evidence="1">Uncharacterized protein</fullName>
    </submittedName>
</protein>
<dbReference type="EMBL" id="CM032191">
    <property type="protein sequence ID" value="KAG7085353.1"/>
    <property type="molecule type" value="Genomic_DNA"/>
</dbReference>
<dbReference type="KEGG" id="more:E1B28_002919"/>
<comment type="caution">
    <text evidence="1">The sequence shown here is derived from an EMBL/GenBank/DDBJ whole genome shotgun (WGS) entry which is preliminary data.</text>
</comment>
<evidence type="ECO:0000313" key="2">
    <source>
        <dbReference type="Proteomes" id="UP001049176"/>
    </source>
</evidence>
<sequence length="311" mass="36926">MPLGDLLMSPQGNTLNELIYYTPIFKVHLDIDLPFLEAFLDLEELTRQWINRTNHQLQIYINWYNTEYKTTYSGFRTVIFRCKECNAAVWGIRLYMHRCTTRMHYEEQRPPIHWNSKLPHHFEQNLLSDGEWREGGGWGVWSLERLEVHQLATAYVKQIMDLCGAKDLETLEEMHPILRCKICHPPDNLFYRWTCALTHKQSEKGAYMHDLEVAGVDVETQQHLEKEEVQAAIQVFGSSRFNHTSSPYVFCKLCKGDYISAWGMVVYHMEREHQVSSEDIRYGVHFSWKITTDFVYFDSTYMSRLLYFRDI</sequence>
<dbReference type="RefSeq" id="XP_043001824.1">
    <property type="nucleotide sequence ID" value="XM_043159870.1"/>
</dbReference>
<accession>A0A9P7UJT0</accession>
<proteinExistence type="predicted"/>
<dbReference type="OrthoDB" id="2322499at2759"/>